<evidence type="ECO:0000313" key="1">
    <source>
        <dbReference type="EMBL" id="RJF88273.1"/>
    </source>
</evidence>
<dbReference type="InterPro" id="IPR037171">
    <property type="entry name" value="NagB/RpiA_transferase-like"/>
</dbReference>
<keyword evidence="1" id="KW-0808">Transferase</keyword>
<dbReference type="PANTHER" id="PTHR43293:SF3">
    <property type="entry name" value="CHOLESTEROL RING-CLEAVING HYDROLASE IPDB SUBUNIT"/>
    <property type="match status" value="1"/>
</dbReference>
<dbReference type="RefSeq" id="WP_119778909.1">
    <property type="nucleotide sequence ID" value="NZ_QYUK01000011.1"/>
</dbReference>
<accession>A0A418WE29</accession>
<dbReference type="EMBL" id="QYUK01000011">
    <property type="protein sequence ID" value="RJF88273.1"/>
    <property type="molecule type" value="Genomic_DNA"/>
</dbReference>
<gene>
    <name evidence="1" type="ORF">D3874_15675</name>
</gene>
<evidence type="ECO:0000313" key="2">
    <source>
        <dbReference type="Proteomes" id="UP000284605"/>
    </source>
</evidence>
<dbReference type="PANTHER" id="PTHR43293">
    <property type="entry name" value="ACETATE COA-TRANSFERASE YDIF"/>
    <property type="match status" value="1"/>
</dbReference>
<proteinExistence type="predicted"/>
<sequence>MTYTLAELCITAAAEAWRGNGEVLASGIGLIPRLGASLAKATFAPELMMTDGEAYLVEEPVPVGKRGGYVPKAEGWMPYARVFDVVYRGHRHAMTGPVQIDRYGQQNISFVGKDAKKPKAMLLGVRGIPGNTANHINSMFVPNHSTRVFVEGEVDMVSGVGHNAARFTDGRSDRFLDLRLIVTDLAVLDFLGTNKAIRVRHLHPGISFEQVQAATGFPLEGKATATQTPAPTAEQLEVIRTVLDPHNIRATAFKDDPPGDRREAA</sequence>
<dbReference type="Gene3D" id="3.40.1080.10">
    <property type="entry name" value="Glutaconate Coenzyme A-transferase"/>
    <property type="match status" value="1"/>
</dbReference>
<protein>
    <submittedName>
        <fullName evidence="1">Ketoacid CoA transferase</fullName>
    </submittedName>
</protein>
<comment type="caution">
    <text evidence="1">The sequence shown here is derived from an EMBL/GenBank/DDBJ whole genome shotgun (WGS) entry which is preliminary data.</text>
</comment>
<dbReference type="AlphaFoldDB" id="A0A418WE29"/>
<dbReference type="OrthoDB" id="9813111at2"/>
<organism evidence="1 2">
    <name type="scientific">Oleomonas cavernae</name>
    <dbReference type="NCBI Taxonomy" id="2320859"/>
    <lineage>
        <taxon>Bacteria</taxon>
        <taxon>Pseudomonadati</taxon>
        <taxon>Pseudomonadota</taxon>
        <taxon>Alphaproteobacteria</taxon>
        <taxon>Acetobacterales</taxon>
        <taxon>Acetobacteraceae</taxon>
        <taxon>Oleomonas</taxon>
    </lineage>
</organism>
<dbReference type="Proteomes" id="UP000284605">
    <property type="component" value="Unassembled WGS sequence"/>
</dbReference>
<reference evidence="1 2" key="1">
    <citation type="submission" date="2018-09" db="EMBL/GenBank/DDBJ databases">
        <authorList>
            <person name="Zhu H."/>
        </authorList>
    </citation>
    <scope>NUCLEOTIDE SEQUENCE [LARGE SCALE GENOMIC DNA]</scope>
    <source>
        <strain evidence="1 2">K1W22B-8</strain>
    </source>
</reference>
<keyword evidence="2" id="KW-1185">Reference proteome</keyword>
<name>A0A418WE29_9PROT</name>
<dbReference type="GO" id="GO:0016740">
    <property type="term" value="F:transferase activity"/>
    <property type="evidence" value="ECO:0007669"/>
    <property type="project" value="UniProtKB-KW"/>
</dbReference>
<dbReference type="SUPFAM" id="SSF100950">
    <property type="entry name" value="NagB/RpiA/CoA transferase-like"/>
    <property type="match status" value="1"/>
</dbReference>